<keyword evidence="2" id="KW-1185">Reference proteome</keyword>
<organism evidence="1 2">
    <name type="scientific">Plasmodium yoelii yoelii</name>
    <dbReference type="NCBI Taxonomy" id="73239"/>
    <lineage>
        <taxon>Eukaryota</taxon>
        <taxon>Sar</taxon>
        <taxon>Alveolata</taxon>
        <taxon>Apicomplexa</taxon>
        <taxon>Aconoidasida</taxon>
        <taxon>Haemosporida</taxon>
        <taxon>Plasmodiidae</taxon>
        <taxon>Plasmodium</taxon>
        <taxon>Plasmodium (Vinckeia)</taxon>
    </lineage>
</organism>
<dbReference type="PaxDb" id="73239-Q7RH33"/>
<evidence type="ECO:0000313" key="1">
    <source>
        <dbReference type="EMBL" id="EAA15980.1"/>
    </source>
</evidence>
<name>Q7RH33_PLAYO</name>
<evidence type="ECO:0000313" key="2">
    <source>
        <dbReference type="Proteomes" id="UP000008553"/>
    </source>
</evidence>
<gene>
    <name evidence="1" type="ORF">PY04161</name>
</gene>
<dbReference type="EMBL" id="AABL01001243">
    <property type="protein sequence ID" value="EAA15980.1"/>
    <property type="molecule type" value="Genomic_DNA"/>
</dbReference>
<sequence>FFNFQNKISLG</sequence>
<dbReference type="InParanoid" id="Q7RH33"/>
<reference evidence="1 2" key="1">
    <citation type="journal article" date="2002" name="Nature">
        <title>Genome sequence and comparative analysis of the model rodent malaria parasite Plasmodium yoelii yoelii.</title>
        <authorList>
            <person name="Carlton J.M."/>
            <person name="Angiuoli S.V."/>
            <person name="Suh B.B."/>
            <person name="Kooij T.W."/>
            <person name="Pertea M."/>
            <person name="Silva J.C."/>
            <person name="Ermolaeva M.D."/>
            <person name="Allen J.E."/>
            <person name="Selengut J.D."/>
            <person name="Koo H.L."/>
            <person name="Peterson J.D."/>
            <person name="Pop M."/>
            <person name="Kosack D.S."/>
            <person name="Shumway M.F."/>
            <person name="Bidwell S.L."/>
            <person name="Shallom S.J."/>
            <person name="van Aken S.E."/>
            <person name="Riedmuller S.B."/>
            <person name="Feldblyum T.V."/>
            <person name="Cho J.K."/>
            <person name="Quackenbush J."/>
            <person name="Sedegah M."/>
            <person name="Shoaibi A."/>
            <person name="Cummings L.M."/>
            <person name="Florens L."/>
            <person name="Yates J.R."/>
            <person name="Raine J.D."/>
            <person name="Sinden R.E."/>
            <person name="Harris M.A."/>
            <person name="Cunningham D.A."/>
            <person name="Preiser P.R."/>
            <person name="Bergman L.W."/>
            <person name="Vaidya A.B."/>
            <person name="van Lin L.H."/>
            <person name="Janse C.J."/>
            <person name="Waters A.P."/>
            <person name="Smith H.O."/>
            <person name="White O.R."/>
            <person name="Salzberg S.L."/>
            <person name="Venter J.C."/>
            <person name="Fraser C.M."/>
            <person name="Hoffman S.L."/>
            <person name="Gardner M.J."/>
            <person name="Carucci D.J."/>
        </authorList>
    </citation>
    <scope>NUCLEOTIDE SEQUENCE [LARGE SCALE GENOMIC DNA]</scope>
    <source>
        <strain evidence="1 2">17XNL</strain>
    </source>
</reference>
<protein>
    <submittedName>
        <fullName evidence="1">Uncharacterized protein</fullName>
    </submittedName>
</protein>
<dbReference type="Proteomes" id="UP000008553">
    <property type="component" value="Unassembled WGS sequence"/>
</dbReference>
<proteinExistence type="predicted"/>
<accession>Q7RH33</accession>
<comment type="caution">
    <text evidence="1">The sequence shown here is derived from an EMBL/GenBank/DDBJ whole genome shotgun (WGS) entry which is preliminary data.</text>
</comment>
<feature type="non-terminal residue" evidence="1">
    <location>
        <position position="1"/>
    </location>
</feature>